<name>A0ABQ7G373_DUNSA</name>
<proteinExistence type="predicted"/>
<gene>
    <name evidence="1" type="ORF">DUNSADRAFT_16637</name>
</gene>
<reference evidence="1" key="1">
    <citation type="submission" date="2017-08" db="EMBL/GenBank/DDBJ databases">
        <authorList>
            <person name="Polle J.E."/>
            <person name="Barry K."/>
            <person name="Cushman J."/>
            <person name="Schmutz J."/>
            <person name="Tran D."/>
            <person name="Hathwaick L.T."/>
            <person name="Yim W.C."/>
            <person name="Jenkins J."/>
            <person name="Mckie-Krisberg Z.M."/>
            <person name="Prochnik S."/>
            <person name="Lindquist E."/>
            <person name="Dockter R.B."/>
            <person name="Adam C."/>
            <person name="Molina H."/>
            <person name="Bunkerborg J."/>
            <person name="Jin E."/>
            <person name="Buchheim M."/>
            <person name="Magnuson J."/>
        </authorList>
    </citation>
    <scope>NUCLEOTIDE SEQUENCE</scope>
    <source>
        <strain evidence="1">CCAP 19/18</strain>
    </source>
</reference>
<protein>
    <recommendedName>
        <fullName evidence="3">Encoded protein</fullName>
    </recommendedName>
</protein>
<sequence>MMKPSPIHIAPTLNTSTCKCSHGGAAIISFWFLVLVGCCLKNLLLMHAAAACCFQGATAYCFQGVCTEFIISQCQPITTTPDSWGLSPTISEHGYETKKLGLCLGRKKYVKNTHQET</sequence>
<comment type="caution">
    <text evidence="1">The sequence shown here is derived from an EMBL/GenBank/DDBJ whole genome shotgun (WGS) entry which is preliminary data.</text>
</comment>
<accession>A0ABQ7G373</accession>
<organism evidence="1 2">
    <name type="scientific">Dunaliella salina</name>
    <name type="common">Green alga</name>
    <name type="synonym">Protococcus salinus</name>
    <dbReference type="NCBI Taxonomy" id="3046"/>
    <lineage>
        <taxon>Eukaryota</taxon>
        <taxon>Viridiplantae</taxon>
        <taxon>Chlorophyta</taxon>
        <taxon>core chlorophytes</taxon>
        <taxon>Chlorophyceae</taxon>
        <taxon>CS clade</taxon>
        <taxon>Chlamydomonadales</taxon>
        <taxon>Dunaliellaceae</taxon>
        <taxon>Dunaliella</taxon>
    </lineage>
</organism>
<dbReference type="Proteomes" id="UP000815325">
    <property type="component" value="Unassembled WGS sequence"/>
</dbReference>
<evidence type="ECO:0000313" key="2">
    <source>
        <dbReference type="Proteomes" id="UP000815325"/>
    </source>
</evidence>
<dbReference type="EMBL" id="MU070210">
    <property type="protein sequence ID" value="KAF5829053.1"/>
    <property type="molecule type" value="Genomic_DNA"/>
</dbReference>
<keyword evidence="2" id="KW-1185">Reference proteome</keyword>
<evidence type="ECO:0008006" key="3">
    <source>
        <dbReference type="Google" id="ProtNLM"/>
    </source>
</evidence>
<evidence type="ECO:0000313" key="1">
    <source>
        <dbReference type="EMBL" id="KAF5829053.1"/>
    </source>
</evidence>